<name>S0G035_9BACT</name>
<evidence type="ECO:0000313" key="2">
    <source>
        <dbReference type="Proteomes" id="UP000014216"/>
    </source>
</evidence>
<proteinExistence type="predicted"/>
<dbReference type="EMBL" id="APJX01000007">
    <property type="protein sequence ID" value="EMS78799.1"/>
    <property type="molecule type" value="Genomic_DNA"/>
</dbReference>
<dbReference type="NCBIfam" id="NF047593">
    <property type="entry name" value="IS66_ISAeme5_TnpA"/>
    <property type="match status" value="1"/>
</dbReference>
<comment type="caution">
    <text evidence="1">The sequence shown here is derived from an EMBL/GenBank/DDBJ whole genome shotgun (WGS) entry which is preliminary data.</text>
</comment>
<dbReference type="AlphaFoldDB" id="S0G035"/>
<accession>S0G035</accession>
<dbReference type="OrthoDB" id="5423092at2"/>
<evidence type="ECO:0008006" key="3">
    <source>
        <dbReference type="Google" id="ProtNLM"/>
    </source>
</evidence>
<keyword evidence="2" id="KW-1185">Reference proteome</keyword>
<sequence length="107" mass="12721">MGTETRQEKLEKLRKFWKTHLDKWEESGLSQKEYCRQHNLVYHRFGYWKARFKSRNLPVKFVQVASQPINPGPYVLKLNLPRGCQIEIPDDFSADTLKRVLVTLQES</sequence>
<dbReference type="RefSeq" id="WP_006967308.1">
    <property type="nucleotide sequence ID" value="NZ_APJX01000007.1"/>
</dbReference>
<evidence type="ECO:0000313" key="1">
    <source>
        <dbReference type="EMBL" id="EMS78799.1"/>
    </source>
</evidence>
<protein>
    <recommendedName>
        <fullName evidence="3">Transposase</fullName>
    </recommendedName>
</protein>
<reference evidence="1 2" key="1">
    <citation type="journal article" date="2013" name="Genome Announc.">
        <title>Draft Genome Sequence of Desulfotignum phosphitoxidans DSM 13687 Strain FiPS-3.</title>
        <authorList>
            <person name="Poehlein A."/>
            <person name="Daniel R."/>
            <person name="Simeonova D.D."/>
        </authorList>
    </citation>
    <scope>NUCLEOTIDE SEQUENCE [LARGE SCALE GENOMIC DNA]</scope>
    <source>
        <strain evidence="1 2">DSM 13687</strain>
    </source>
</reference>
<organism evidence="1 2">
    <name type="scientific">Desulfotignum phosphitoxidans DSM 13687</name>
    <dbReference type="NCBI Taxonomy" id="1286635"/>
    <lineage>
        <taxon>Bacteria</taxon>
        <taxon>Pseudomonadati</taxon>
        <taxon>Thermodesulfobacteriota</taxon>
        <taxon>Desulfobacteria</taxon>
        <taxon>Desulfobacterales</taxon>
        <taxon>Desulfobacteraceae</taxon>
        <taxon>Desulfotignum</taxon>
    </lineage>
</organism>
<dbReference type="Proteomes" id="UP000014216">
    <property type="component" value="Unassembled WGS sequence"/>
</dbReference>
<gene>
    <name evidence="1" type="ORF">Dpo_7c02760</name>
</gene>